<evidence type="ECO:0000313" key="3">
    <source>
        <dbReference type="EMBL" id="GAA3038724.1"/>
    </source>
</evidence>
<keyword evidence="4" id="KW-1185">Reference proteome</keyword>
<evidence type="ECO:0000259" key="1">
    <source>
        <dbReference type="Pfam" id="PF03551"/>
    </source>
</evidence>
<reference evidence="4" key="1">
    <citation type="journal article" date="2019" name="Int. J. Syst. Evol. Microbiol.">
        <title>The Global Catalogue of Microorganisms (GCM) 10K type strain sequencing project: providing services to taxonomists for standard genome sequencing and annotation.</title>
        <authorList>
            <consortium name="The Broad Institute Genomics Platform"/>
            <consortium name="The Broad Institute Genome Sequencing Center for Infectious Disease"/>
            <person name="Wu L."/>
            <person name="Ma J."/>
        </authorList>
    </citation>
    <scope>NUCLEOTIDE SEQUENCE [LARGE SCALE GENOMIC DNA]</scope>
    <source>
        <strain evidence="4">JCM 14234</strain>
    </source>
</reference>
<dbReference type="Gene3D" id="1.10.10.10">
    <property type="entry name" value="Winged helix-like DNA-binding domain superfamily/Winged helix DNA-binding domain"/>
    <property type="match status" value="1"/>
</dbReference>
<dbReference type="Gene3D" id="6.10.140.190">
    <property type="match status" value="1"/>
</dbReference>
<evidence type="ECO:0000259" key="2">
    <source>
        <dbReference type="Pfam" id="PF10400"/>
    </source>
</evidence>
<dbReference type="Proteomes" id="UP001501035">
    <property type="component" value="Unassembled WGS sequence"/>
</dbReference>
<dbReference type="Pfam" id="PF03551">
    <property type="entry name" value="PadR"/>
    <property type="match status" value="1"/>
</dbReference>
<gene>
    <name evidence="3" type="ORF">GCM10010528_19140</name>
</gene>
<dbReference type="InterPro" id="IPR036388">
    <property type="entry name" value="WH-like_DNA-bd_sf"/>
</dbReference>
<dbReference type="InterPro" id="IPR005149">
    <property type="entry name" value="Tscrpt_reg_PadR_N"/>
</dbReference>
<dbReference type="EMBL" id="BAAAVS010000024">
    <property type="protein sequence ID" value="GAA3038724.1"/>
    <property type="molecule type" value="Genomic_DNA"/>
</dbReference>
<sequence length="175" mass="19773">MKWMSLRNALLGLLDDDEPASGYELMKVFDSSLANVWPATQSQVYTELNRLALDGLITVSATGPRGRKDYAITPAGKQALRDWLGSTPSHRPHRSGLLLRVFFLDSIPDDQARDLFVDHREQVRAQRDRLREIGIAITDGTDVISTHGRIALEFGLRKAEMEMAWADWALDQLKR</sequence>
<feature type="domain" description="Transcription regulator PadR N-terminal" evidence="1">
    <location>
        <begin position="10"/>
        <end position="81"/>
    </location>
</feature>
<feature type="domain" description="Transcription regulator PadR C-terminal" evidence="2">
    <location>
        <begin position="94"/>
        <end position="174"/>
    </location>
</feature>
<evidence type="ECO:0000313" key="4">
    <source>
        <dbReference type="Proteomes" id="UP001501035"/>
    </source>
</evidence>
<dbReference type="PANTHER" id="PTHR43252:SF2">
    <property type="entry name" value="TRANSCRIPTION REGULATOR, PADR-LIKE FAMILY"/>
    <property type="match status" value="1"/>
</dbReference>
<name>A0ABP6LFE5_9ACTN</name>
<comment type="caution">
    <text evidence="3">The sequence shown here is derived from an EMBL/GenBank/DDBJ whole genome shotgun (WGS) entry which is preliminary data.</text>
</comment>
<dbReference type="InterPro" id="IPR018309">
    <property type="entry name" value="Tscrpt_reg_PadR_C"/>
</dbReference>
<proteinExistence type="predicted"/>
<dbReference type="PANTHER" id="PTHR43252">
    <property type="entry name" value="TRANSCRIPTIONAL REGULATOR YQJI"/>
    <property type="match status" value="1"/>
</dbReference>
<dbReference type="Pfam" id="PF10400">
    <property type="entry name" value="Vir_act_alpha_C"/>
    <property type="match status" value="1"/>
</dbReference>
<dbReference type="SUPFAM" id="SSF46785">
    <property type="entry name" value="Winged helix' DNA-binding domain"/>
    <property type="match status" value="1"/>
</dbReference>
<dbReference type="InterPro" id="IPR036390">
    <property type="entry name" value="WH_DNA-bd_sf"/>
</dbReference>
<accession>A0ABP6LFE5</accession>
<organism evidence="3 4">
    <name type="scientific">Gordonia defluvii</name>
    <dbReference type="NCBI Taxonomy" id="283718"/>
    <lineage>
        <taxon>Bacteria</taxon>
        <taxon>Bacillati</taxon>
        <taxon>Actinomycetota</taxon>
        <taxon>Actinomycetes</taxon>
        <taxon>Mycobacteriales</taxon>
        <taxon>Gordoniaceae</taxon>
        <taxon>Gordonia</taxon>
    </lineage>
</organism>
<protein>
    <submittedName>
        <fullName evidence="3">Helix-turn-helix transcriptional regulator</fullName>
    </submittedName>
</protein>